<evidence type="ECO:0000259" key="9">
    <source>
        <dbReference type="Pfam" id="PF24956"/>
    </source>
</evidence>
<accession>A0A7I8IJ69</accession>
<feature type="domain" description="Mechanosensitive ion channel protein 2/3 C-terminal" evidence="9">
    <location>
        <begin position="357"/>
        <end position="443"/>
    </location>
</feature>
<comment type="similarity">
    <text evidence="2">Belongs to the MscS (TC 1.A.23) family.</text>
</comment>
<evidence type="ECO:0000256" key="3">
    <source>
        <dbReference type="ARBA" id="ARBA00022692"/>
    </source>
</evidence>
<dbReference type="Pfam" id="PF24956">
    <property type="entry name" value="Msl2-3_C"/>
    <property type="match status" value="1"/>
</dbReference>
<keyword evidence="5 7" id="KW-0472">Membrane</keyword>
<dbReference type="EMBL" id="CACRZD030000003">
    <property type="protein sequence ID" value="CAA6657790.1"/>
    <property type="molecule type" value="Genomic_DNA"/>
</dbReference>
<dbReference type="InterPro" id="IPR023408">
    <property type="entry name" value="MscS_beta-dom_sf"/>
</dbReference>
<dbReference type="SUPFAM" id="SSF50182">
    <property type="entry name" value="Sm-like ribonucleoproteins"/>
    <property type="match status" value="1"/>
</dbReference>
<evidence type="ECO:0000313" key="11">
    <source>
        <dbReference type="EMBL" id="CAA2618093.1"/>
    </source>
</evidence>
<dbReference type="InterPro" id="IPR006685">
    <property type="entry name" value="MscS_channel_2nd"/>
</dbReference>
<dbReference type="InterPro" id="IPR010920">
    <property type="entry name" value="LSM_dom_sf"/>
</dbReference>
<feature type="transmembrane region" description="Helical" evidence="7">
    <location>
        <begin position="109"/>
        <end position="131"/>
    </location>
</feature>
<evidence type="ECO:0000256" key="7">
    <source>
        <dbReference type="SAM" id="Phobius"/>
    </source>
</evidence>
<sequence length="739" mass="81495">MAPGGCLQLSSRPRTTNIYGHAKSIKRTELRGWASLLVFSPSSNFSRQDHWSLRFSNRIDKCIHNVPYRYNTLPCRSFALPSRINGNSLLKKTADALTRPYNTLDGSPLSYQLVPAVGVIAFTLWGLGPLIRLCRWMLLKRNDNNWTKSRTYYIFTSYIRPLLLWSSVIFICRVLNPVTLPSEASQVVKQRLLNFVRSLSTVLTFSFCISSLIQQSQNYFTETNDPNDSRNMGFRFAGKAVYTAVWVAAVSLFMELLGFSTQKWLTAGGLGTVLLTLAGREIFTNFLSSVMIHATRPFVLNEWIQTRIEGYEVSGTVEHVGWWSPTVIRGEDREAVHIPNHKFTVSVVRNLSQKTHWRIKTHLAISHLDVNKISNIVADMRKVLAKNPQVEQRKLHRRVFLDNIDPENQALRILISCFVKTSHFEEYLCVKEAILLDLLRVISHHQARLATPIRTVHKVYRDSDLKGTPFGGETVFSSPGTAGNKTLLLVEPTAKSSGEEKAKSRQPPPLADEEQLTRAAASDGEEIAPSSEGPLQSESNVKKPKKASSGDTVSDSERAVQNNSGEQQQQQQQKKKESTGEDAPGKIHKTDPSPSPLKSSVKEMPGNLNLRATENPKEIPSSGAEALETAIDPVDGGNCTAPAPAKPNSDKSRGSSPPAARPVLEENLVLGVVLDGAKRTLPIEEGMGPSSAPSDTSKELTPMRSASVSPSSSSGKDKKDGQTSPPGVTTVGDPQDQER</sequence>
<proteinExistence type="inferred from homology"/>
<feature type="domain" description="Mechanosensitive channel protein 2/3 transmembrane" evidence="10">
    <location>
        <begin position="151"/>
        <end position="280"/>
    </location>
</feature>
<dbReference type="GO" id="GO:0055085">
    <property type="term" value="P:transmembrane transport"/>
    <property type="evidence" value="ECO:0007669"/>
    <property type="project" value="InterPro"/>
</dbReference>
<dbReference type="InterPro" id="IPR045042">
    <property type="entry name" value="YnaI-like"/>
</dbReference>
<evidence type="ECO:0000256" key="5">
    <source>
        <dbReference type="ARBA" id="ARBA00023136"/>
    </source>
</evidence>
<feature type="compositionally biased region" description="Low complexity" evidence="6">
    <location>
        <begin position="705"/>
        <end position="714"/>
    </location>
</feature>
<feature type="compositionally biased region" description="Low complexity" evidence="6">
    <location>
        <begin position="665"/>
        <end position="674"/>
    </location>
</feature>
<organism evidence="11">
    <name type="scientific">Spirodela intermedia</name>
    <name type="common">Intermediate duckweed</name>
    <dbReference type="NCBI Taxonomy" id="51605"/>
    <lineage>
        <taxon>Eukaryota</taxon>
        <taxon>Viridiplantae</taxon>
        <taxon>Streptophyta</taxon>
        <taxon>Embryophyta</taxon>
        <taxon>Tracheophyta</taxon>
        <taxon>Spermatophyta</taxon>
        <taxon>Magnoliopsida</taxon>
        <taxon>Liliopsida</taxon>
        <taxon>Araceae</taxon>
        <taxon>Lemnoideae</taxon>
        <taxon>Spirodela</taxon>
    </lineage>
</organism>
<dbReference type="GO" id="GO:0016020">
    <property type="term" value="C:membrane"/>
    <property type="evidence" value="ECO:0007669"/>
    <property type="project" value="UniProtKB-SubCell"/>
</dbReference>
<evidence type="ECO:0000256" key="1">
    <source>
        <dbReference type="ARBA" id="ARBA00004141"/>
    </source>
</evidence>
<keyword evidence="3 7" id="KW-0812">Transmembrane</keyword>
<gene>
    <name evidence="11" type="ORF">SI7747_03004254</name>
</gene>
<dbReference type="Gene3D" id="2.30.30.60">
    <property type="match status" value="1"/>
</dbReference>
<feature type="transmembrane region" description="Helical" evidence="7">
    <location>
        <begin position="240"/>
        <end position="258"/>
    </location>
</feature>
<protein>
    <submittedName>
        <fullName evidence="11">Uncharacterized protein</fullName>
    </submittedName>
</protein>
<evidence type="ECO:0000256" key="4">
    <source>
        <dbReference type="ARBA" id="ARBA00022989"/>
    </source>
</evidence>
<dbReference type="AlphaFoldDB" id="A0A7I8IJ69"/>
<feature type="region of interest" description="Disordered" evidence="6">
    <location>
        <begin position="492"/>
        <end position="739"/>
    </location>
</feature>
<evidence type="ECO:0000259" key="8">
    <source>
        <dbReference type="Pfam" id="PF00924"/>
    </source>
</evidence>
<name>A0A7I8IJ69_SPIIN</name>
<feature type="compositionally biased region" description="Polar residues" evidence="6">
    <location>
        <begin position="549"/>
        <end position="566"/>
    </location>
</feature>
<dbReference type="Proteomes" id="UP001189122">
    <property type="component" value="Unassembled WGS sequence"/>
</dbReference>
<keyword evidence="12" id="KW-1185">Reference proteome</keyword>
<dbReference type="InterPro" id="IPR057483">
    <property type="entry name" value="MSL2/3_TM_dom"/>
</dbReference>
<dbReference type="PANTHER" id="PTHR43634:SF2">
    <property type="entry name" value="LOW CONDUCTANCE MECHANOSENSITIVE CHANNEL YNAI"/>
    <property type="match status" value="1"/>
</dbReference>
<dbReference type="Pfam" id="PF25237">
    <property type="entry name" value="MSL2_3"/>
    <property type="match status" value="1"/>
</dbReference>
<feature type="domain" description="Mechanosensitive ion channel MscS" evidence="8">
    <location>
        <begin position="282"/>
        <end position="352"/>
    </location>
</feature>
<feature type="compositionally biased region" description="Basic and acidic residues" evidence="6">
    <location>
        <begin position="574"/>
        <end position="591"/>
    </location>
</feature>
<evidence type="ECO:0000256" key="2">
    <source>
        <dbReference type="ARBA" id="ARBA00008017"/>
    </source>
</evidence>
<dbReference type="Pfam" id="PF00924">
    <property type="entry name" value="MS_channel_2nd"/>
    <property type="match status" value="1"/>
</dbReference>
<dbReference type="PANTHER" id="PTHR43634">
    <property type="entry name" value="OW CONDUCTANCE MECHANOSENSITIVE CHANNEL"/>
    <property type="match status" value="1"/>
</dbReference>
<reference evidence="11 12" key="1">
    <citation type="submission" date="2019-12" db="EMBL/GenBank/DDBJ databases">
        <authorList>
            <person name="Scholz U."/>
            <person name="Mascher M."/>
            <person name="Fiebig A."/>
        </authorList>
    </citation>
    <scope>NUCLEOTIDE SEQUENCE</scope>
</reference>
<feature type="transmembrane region" description="Helical" evidence="7">
    <location>
        <begin position="152"/>
        <end position="175"/>
    </location>
</feature>
<dbReference type="EMBL" id="LR743590">
    <property type="protein sequence ID" value="CAA2618093.1"/>
    <property type="molecule type" value="Genomic_DNA"/>
</dbReference>
<evidence type="ECO:0000259" key="10">
    <source>
        <dbReference type="Pfam" id="PF25237"/>
    </source>
</evidence>
<keyword evidence="4 7" id="KW-1133">Transmembrane helix</keyword>
<evidence type="ECO:0000313" key="12">
    <source>
        <dbReference type="Proteomes" id="UP001189122"/>
    </source>
</evidence>
<dbReference type="InterPro" id="IPR056876">
    <property type="entry name" value="Msl2-3_C"/>
</dbReference>
<evidence type="ECO:0000256" key="6">
    <source>
        <dbReference type="SAM" id="MobiDB-lite"/>
    </source>
</evidence>
<feature type="transmembrane region" description="Helical" evidence="7">
    <location>
        <begin position="195"/>
        <end position="213"/>
    </location>
</feature>
<dbReference type="Gene3D" id="1.10.287.1260">
    <property type="match status" value="1"/>
</dbReference>
<comment type="subcellular location">
    <subcellularLocation>
        <location evidence="1">Membrane</location>
        <topology evidence="1">Multi-pass membrane protein</topology>
    </subcellularLocation>
</comment>